<protein>
    <recommendedName>
        <fullName evidence="2">Radical SAM core domain-containing protein</fullName>
    </recommendedName>
</protein>
<reference evidence="1" key="1">
    <citation type="journal article" date="2015" name="Nature">
        <title>Complex archaea that bridge the gap between prokaryotes and eukaryotes.</title>
        <authorList>
            <person name="Spang A."/>
            <person name="Saw J.H."/>
            <person name="Jorgensen S.L."/>
            <person name="Zaremba-Niedzwiedzka K."/>
            <person name="Martijn J."/>
            <person name="Lind A.E."/>
            <person name="van Eijk R."/>
            <person name="Schleper C."/>
            <person name="Guy L."/>
            <person name="Ettema T.J."/>
        </authorList>
    </citation>
    <scope>NUCLEOTIDE SEQUENCE</scope>
</reference>
<dbReference type="SFLD" id="SFLDS00029">
    <property type="entry name" value="Radical_SAM"/>
    <property type="match status" value="1"/>
</dbReference>
<accession>A0A0F9GU04</accession>
<comment type="caution">
    <text evidence="1">The sequence shown here is derived from an EMBL/GenBank/DDBJ whole genome shotgun (WGS) entry which is preliminary data.</text>
</comment>
<dbReference type="AlphaFoldDB" id="A0A0F9GU04"/>
<dbReference type="GO" id="GO:0003824">
    <property type="term" value="F:catalytic activity"/>
    <property type="evidence" value="ECO:0007669"/>
    <property type="project" value="InterPro"/>
</dbReference>
<evidence type="ECO:0008006" key="2">
    <source>
        <dbReference type="Google" id="ProtNLM"/>
    </source>
</evidence>
<dbReference type="InterPro" id="IPR007197">
    <property type="entry name" value="rSAM"/>
</dbReference>
<dbReference type="GO" id="GO:0051536">
    <property type="term" value="F:iron-sulfur cluster binding"/>
    <property type="evidence" value="ECO:0007669"/>
    <property type="project" value="InterPro"/>
</dbReference>
<proteinExistence type="predicted"/>
<gene>
    <name evidence="1" type="ORF">LCGC14_2080910</name>
</gene>
<dbReference type="EMBL" id="LAZR01025147">
    <property type="protein sequence ID" value="KKL72835.1"/>
    <property type="molecule type" value="Genomic_DNA"/>
</dbReference>
<name>A0A0F9GU04_9ZZZZ</name>
<sequence>MVKYSYGPYNKFNDEEQWIRITEGCPNNCPYCYEPQEFKIFKIPEIVRNNVKIMDMNLLCKPGAWGILDSLGKRKVNNKIVYYELVCGIDYRFLTPQLAHFLKQGHFKNIRLAWDFWYKDQYKIGMAVNMLFKAGYTHKDITIFMICNWKIPQTDCLKKMDLCKVWRVKVADCYFDNQVSPNIKPIWWQEHEIKEFRRKTRKHNQLVRFGIDPEIKKTDELQKLLLF</sequence>
<organism evidence="1">
    <name type="scientific">marine sediment metagenome</name>
    <dbReference type="NCBI Taxonomy" id="412755"/>
    <lineage>
        <taxon>unclassified sequences</taxon>
        <taxon>metagenomes</taxon>
        <taxon>ecological metagenomes</taxon>
    </lineage>
</organism>
<evidence type="ECO:0000313" key="1">
    <source>
        <dbReference type="EMBL" id="KKL72835.1"/>
    </source>
</evidence>